<dbReference type="AlphaFoldDB" id="A0A8H3FJY3"/>
<gene>
    <name evidence="3" type="ORF">GOMPHAMPRED_002804</name>
</gene>
<evidence type="ECO:0000313" key="3">
    <source>
        <dbReference type="EMBL" id="CAF9923308.1"/>
    </source>
</evidence>
<evidence type="ECO:0000259" key="2">
    <source>
        <dbReference type="PROSITE" id="PS00036"/>
    </source>
</evidence>
<dbReference type="PANTHER" id="PTHR39607:SF2">
    <property type="entry name" value="BZIP DOMAIN-CONTAINING PROTEIN"/>
    <property type="match status" value="1"/>
</dbReference>
<dbReference type="InterPro" id="IPR052635">
    <property type="entry name" value="Sec_Metab_Biosynth_Reg"/>
</dbReference>
<evidence type="ECO:0000313" key="4">
    <source>
        <dbReference type="Proteomes" id="UP000664169"/>
    </source>
</evidence>
<keyword evidence="4" id="KW-1185">Reference proteome</keyword>
<feature type="compositionally biased region" description="Polar residues" evidence="1">
    <location>
        <begin position="88"/>
        <end position="100"/>
    </location>
</feature>
<protein>
    <recommendedName>
        <fullName evidence="2">BZIP domain-containing protein</fullName>
    </recommendedName>
</protein>
<evidence type="ECO:0000256" key="1">
    <source>
        <dbReference type="SAM" id="MobiDB-lite"/>
    </source>
</evidence>
<feature type="domain" description="BZIP" evidence="2">
    <location>
        <begin position="25"/>
        <end position="40"/>
    </location>
</feature>
<feature type="compositionally biased region" description="Basic and acidic residues" evidence="1">
    <location>
        <begin position="41"/>
        <end position="50"/>
    </location>
</feature>
<dbReference type="PANTHER" id="PTHR39607">
    <property type="entry name" value="XANTHOCILLIN BIOSYNTHESIS CLUSTER TRANSCRIPTION FACTOR XANC-RELATED"/>
    <property type="match status" value="1"/>
</dbReference>
<accession>A0A8H3FJY3</accession>
<proteinExistence type="predicted"/>
<reference evidence="3" key="1">
    <citation type="submission" date="2021-03" db="EMBL/GenBank/DDBJ databases">
        <authorList>
            <person name="Tagirdzhanova G."/>
        </authorList>
    </citation>
    <scope>NUCLEOTIDE SEQUENCE</scope>
</reference>
<dbReference type="InterPro" id="IPR004827">
    <property type="entry name" value="bZIP"/>
</dbReference>
<feature type="compositionally biased region" description="Basic and acidic residues" evidence="1">
    <location>
        <begin position="111"/>
        <end position="120"/>
    </location>
</feature>
<dbReference type="PROSITE" id="PS00036">
    <property type="entry name" value="BZIP_BASIC"/>
    <property type="match status" value="1"/>
</dbReference>
<sequence length="120" mass="13718">MSTSDNSSKAHDDREWMNVADREERRRIQNRDAQRRHRDRRRQEDEEKQRIATNQQAAGAAYTPARLQDTDLATPEGLPWGAFKLSSKESTTGASASSRSLPEFAMKKRKASDDHLSSSW</sequence>
<dbReference type="EMBL" id="CAJPDQ010000019">
    <property type="protein sequence ID" value="CAF9923308.1"/>
    <property type="molecule type" value="Genomic_DNA"/>
</dbReference>
<comment type="caution">
    <text evidence="3">The sequence shown here is derived from an EMBL/GenBank/DDBJ whole genome shotgun (WGS) entry which is preliminary data.</text>
</comment>
<dbReference type="Proteomes" id="UP000664169">
    <property type="component" value="Unassembled WGS sequence"/>
</dbReference>
<feature type="region of interest" description="Disordered" evidence="1">
    <location>
        <begin position="1"/>
        <end position="120"/>
    </location>
</feature>
<name>A0A8H3FJY3_9LECA</name>
<feature type="compositionally biased region" description="Basic and acidic residues" evidence="1">
    <location>
        <begin position="8"/>
        <end position="33"/>
    </location>
</feature>
<dbReference type="GO" id="GO:0003700">
    <property type="term" value="F:DNA-binding transcription factor activity"/>
    <property type="evidence" value="ECO:0007669"/>
    <property type="project" value="InterPro"/>
</dbReference>
<organism evidence="3 4">
    <name type="scientific">Gomphillus americanus</name>
    <dbReference type="NCBI Taxonomy" id="1940652"/>
    <lineage>
        <taxon>Eukaryota</taxon>
        <taxon>Fungi</taxon>
        <taxon>Dikarya</taxon>
        <taxon>Ascomycota</taxon>
        <taxon>Pezizomycotina</taxon>
        <taxon>Lecanoromycetes</taxon>
        <taxon>OSLEUM clade</taxon>
        <taxon>Ostropomycetidae</taxon>
        <taxon>Ostropales</taxon>
        <taxon>Graphidaceae</taxon>
        <taxon>Gomphilloideae</taxon>
        <taxon>Gomphillus</taxon>
    </lineage>
</organism>